<evidence type="ECO:0000259" key="3">
    <source>
        <dbReference type="Pfam" id="PF13439"/>
    </source>
</evidence>
<dbReference type="PANTHER" id="PTHR46401:SF2">
    <property type="entry name" value="GLYCOSYLTRANSFERASE WBBK-RELATED"/>
    <property type="match status" value="1"/>
</dbReference>
<dbReference type="Pfam" id="PF00534">
    <property type="entry name" value="Glycos_transf_1"/>
    <property type="match status" value="1"/>
</dbReference>
<evidence type="ECO:0000259" key="2">
    <source>
        <dbReference type="Pfam" id="PF00534"/>
    </source>
</evidence>
<protein>
    <submittedName>
        <fullName evidence="4">Alpha-1,3-rhamnosyl/mannosyltransferase</fullName>
    </submittedName>
</protein>
<comment type="caution">
    <text evidence="4">The sequence shown here is derived from an EMBL/GenBank/DDBJ whole genome shotgun (WGS) entry which is preliminary data.</text>
</comment>
<dbReference type="GO" id="GO:0016757">
    <property type="term" value="F:glycosyltransferase activity"/>
    <property type="evidence" value="ECO:0007669"/>
    <property type="project" value="UniProtKB-KW"/>
</dbReference>
<dbReference type="CDD" id="cd03809">
    <property type="entry name" value="GT4_MtfB-like"/>
    <property type="match status" value="1"/>
</dbReference>
<dbReference type="InterPro" id="IPR028098">
    <property type="entry name" value="Glyco_trans_4-like_N"/>
</dbReference>
<dbReference type="Pfam" id="PF13439">
    <property type="entry name" value="Glyco_transf_4"/>
    <property type="match status" value="1"/>
</dbReference>
<evidence type="ECO:0000313" key="5">
    <source>
        <dbReference type="Proteomes" id="UP000238308"/>
    </source>
</evidence>
<dbReference type="SUPFAM" id="SSF53756">
    <property type="entry name" value="UDP-Glycosyltransferase/glycogen phosphorylase"/>
    <property type="match status" value="1"/>
</dbReference>
<dbReference type="Gene3D" id="3.40.50.2000">
    <property type="entry name" value="Glycogen Phosphorylase B"/>
    <property type="match status" value="2"/>
</dbReference>
<sequence>MIKVGFGVSALVKGMAGGGIDGIGNYTLEMLRRMEAVSNGTVTSNAELYSAPIRLMPFAFGDEVPASLTEVPGMTLGHYSLSALFSATTGLSCPGISDFAKTVDLIHATDHWVPKCSRVPVVATLMDAIPLSHPQWVSGKLRGLKNALWKRAANWADSVITISEYSKVELSTWCGIPLETIRVIPLGVDERWYNEVSETRLTSIRDKYKLPTSYFVSVGTLQPRKNVVAAIQAHRALPAAERASHPLIIIGRAGWKCEDVLALIAQEAPSGLVRWLEHVPADDLLPVIKPARGLIFPSLAEGFGLPVIEAFAAQVPVITSNTTSLPEVAGDAALMIDPHDVEAISQAMTRLIADDALVSELKVKGLARAKTFTWDACSNRTLDVYREVLGR</sequence>
<feature type="domain" description="Glycosyltransferase subfamily 4-like N-terminal" evidence="3">
    <location>
        <begin position="102"/>
        <end position="190"/>
    </location>
</feature>
<reference evidence="4 5" key="1">
    <citation type="submission" date="2018-03" db="EMBL/GenBank/DDBJ databases">
        <title>Genomic Encyclopedia of Type Strains, Phase III (KMG-III): the genomes of soil and plant-associated and newly described type strains.</title>
        <authorList>
            <person name="Whitman W."/>
        </authorList>
    </citation>
    <scope>NUCLEOTIDE SEQUENCE [LARGE SCALE GENOMIC DNA]</scope>
    <source>
        <strain evidence="4 5">MWH-P2sevCIIIb</strain>
    </source>
</reference>
<dbReference type="Proteomes" id="UP000238308">
    <property type="component" value="Unassembled WGS sequence"/>
</dbReference>
<gene>
    <name evidence="4" type="ORF">BCM14_1429</name>
</gene>
<keyword evidence="5" id="KW-1185">Reference proteome</keyword>
<keyword evidence="1 4" id="KW-0808">Transferase</keyword>
<dbReference type="EMBL" id="PVTV01000012">
    <property type="protein sequence ID" value="PRY98596.1"/>
    <property type="molecule type" value="Genomic_DNA"/>
</dbReference>
<dbReference type="OrthoDB" id="433681at2"/>
<keyword evidence="4" id="KW-0328">Glycosyltransferase</keyword>
<dbReference type="RefSeq" id="WP_106227286.1">
    <property type="nucleotide sequence ID" value="NZ_PVTV01000012.1"/>
</dbReference>
<organism evidence="4 5">
    <name type="scientific">Jezberella montanilacus</name>
    <dbReference type="NCBI Taxonomy" id="323426"/>
    <lineage>
        <taxon>Bacteria</taxon>
        <taxon>Pseudomonadati</taxon>
        <taxon>Pseudomonadota</taxon>
        <taxon>Betaproteobacteria</taxon>
        <taxon>Burkholderiales</taxon>
        <taxon>Alcaligenaceae</taxon>
        <taxon>Jezberella</taxon>
    </lineage>
</organism>
<dbReference type="GO" id="GO:0009103">
    <property type="term" value="P:lipopolysaccharide biosynthetic process"/>
    <property type="evidence" value="ECO:0007669"/>
    <property type="project" value="TreeGrafter"/>
</dbReference>
<feature type="domain" description="Glycosyl transferase family 1" evidence="2">
    <location>
        <begin position="212"/>
        <end position="359"/>
    </location>
</feature>
<dbReference type="InterPro" id="IPR001296">
    <property type="entry name" value="Glyco_trans_1"/>
</dbReference>
<dbReference type="PANTHER" id="PTHR46401">
    <property type="entry name" value="GLYCOSYLTRANSFERASE WBBK-RELATED"/>
    <property type="match status" value="1"/>
</dbReference>
<name>A0A2T0XI29_9BURK</name>
<proteinExistence type="predicted"/>
<dbReference type="FunFam" id="3.40.50.2000:FF:000119">
    <property type="entry name" value="Glycosyl transferase group 1"/>
    <property type="match status" value="1"/>
</dbReference>
<evidence type="ECO:0000256" key="1">
    <source>
        <dbReference type="ARBA" id="ARBA00022679"/>
    </source>
</evidence>
<evidence type="ECO:0000313" key="4">
    <source>
        <dbReference type="EMBL" id="PRY98596.1"/>
    </source>
</evidence>
<accession>A0A2T0XI29</accession>
<dbReference type="AlphaFoldDB" id="A0A2T0XI29"/>